<dbReference type="Gene3D" id="3.40.50.620">
    <property type="entry name" value="HUPs"/>
    <property type="match status" value="1"/>
</dbReference>
<dbReference type="AlphaFoldDB" id="A0A7C5Y9W0"/>
<evidence type="ECO:0000256" key="8">
    <source>
        <dbReference type="HAMAP-Rule" id="MF_00193"/>
    </source>
</evidence>
<feature type="transmembrane region" description="Helical" evidence="12">
    <location>
        <begin position="31"/>
        <end position="50"/>
    </location>
</feature>
<dbReference type="PANTHER" id="PTHR23090:SF9">
    <property type="entry name" value="GLUTAMINE-DEPENDENT NAD(+) SYNTHETASE"/>
    <property type="match status" value="1"/>
</dbReference>
<dbReference type="EC" id="6.3.1.5" evidence="8 10"/>
<keyword evidence="3 8" id="KW-0479">Metal-binding</keyword>
<feature type="binding site" evidence="8">
    <location>
        <position position="41"/>
    </location>
    <ligand>
        <name>Mg(2+)</name>
        <dbReference type="ChEBI" id="CHEBI:18420"/>
    </ligand>
</feature>
<organism evidence="14">
    <name type="scientific">Fervidobacterium nodosum</name>
    <dbReference type="NCBI Taxonomy" id="2424"/>
    <lineage>
        <taxon>Bacteria</taxon>
        <taxon>Thermotogati</taxon>
        <taxon>Thermotogota</taxon>
        <taxon>Thermotogae</taxon>
        <taxon>Thermotogales</taxon>
        <taxon>Fervidobacteriaceae</taxon>
        <taxon>Fervidobacterium</taxon>
    </lineage>
</organism>
<comment type="catalytic activity">
    <reaction evidence="8 10">
        <text>deamido-NAD(+) + NH4(+) + ATP = AMP + diphosphate + NAD(+) + H(+)</text>
        <dbReference type="Rhea" id="RHEA:21188"/>
        <dbReference type="ChEBI" id="CHEBI:15378"/>
        <dbReference type="ChEBI" id="CHEBI:28938"/>
        <dbReference type="ChEBI" id="CHEBI:30616"/>
        <dbReference type="ChEBI" id="CHEBI:33019"/>
        <dbReference type="ChEBI" id="CHEBI:57540"/>
        <dbReference type="ChEBI" id="CHEBI:58437"/>
        <dbReference type="ChEBI" id="CHEBI:456215"/>
        <dbReference type="EC" id="6.3.1.5"/>
    </reaction>
</comment>
<accession>A0A7C5Y9W0</accession>
<dbReference type="InterPro" id="IPR022310">
    <property type="entry name" value="NAD/GMP_synthase"/>
</dbReference>
<dbReference type="Pfam" id="PF02540">
    <property type="entry name" value="NAD_synthase"/>
    <property type="match status" value="2"/>
</dbReference>
<evidence type="ECO:0000256" key="3">
    <source>
        <dbReference type="ARBA" id="ARBA00022723"/>
    </source>
</evidence>
<sequence length="287" mass="33043">MKFEQELEPKMECERIVEFIRTKIQRYNFKGAVLGVSGGIDSAVVLALLVKAIDRKKIKALILPERDSSKESIKDAKLVCNTFGVDYEIYSLTGALRKLGIYSLFPPALFIPESIKVKYSKNRWKNYEDPYILDLKNEGDEQFLRGIAYYRAKHRMRMCKLYMEAEKLGYCVVGTTNKTELLLGLYVKWGDDSVDIEPIKHLYKTQVFQLAKYLNVPEKIINKKPTPDLIPGITDEDAFGMSYYEIDAILMDFEKGVERNDPQSLRISQIIQSKKLRELKSLGISDL</sequence>
<dbReference type="NCBIfam" id="TIGR00552">
    <property type="entry name" value="nadE"/>
    <property type="match status" value="1"/>
</dbReference>
<feature type="domain" description="NAD/GMP synthase" evidence="13">
    <location>
        <begin position="13"/>
        <end position="97"/>
    </location>
</feature>
<keyword evidence="7 8" id="KW-0520">NAD</keyword>
<gene>
    <name evidence="8 14" type="primary">nadE</name>
    <name evidence="14" type="ORF">ENM46_01845</name>
</gene>
<dbReference type="HAMAP" id="MF_00193">
    <property type="entry name" value="NadE_ammonia_dep"/>
    <property type="match status" value="1"/>
</dbReference>
<dbReference type="EMBL" id="DRXW01000118">
    <property type="protein sequence ID" value="HHR33673.1"/>
    <property type="molecule type" value="Genomic_DNA"/>
</dbReference>
<dbReference type="GO" id="GO:0004359">
    <property type="term" value="F:glutaminase activity"/>
    <property type="evidence" value="ECO:0007669"/>
    <property type="project" value="InterPro"/>
</dbReference>
<keyword evidence="4 8" id="KW-0547">Nucleotide-binding</keyword>
<evidence type="ECO:0000256" key="5">
    <source>
        <dbReference type="ARBA" id="ARBA00022840"/>
    </source>
</evidence>
<feature type="binding site" evidence="8">
    <location>
        <position position="226"/>
    </location>
    <ligand>
        <name>ATP</name>
        <dbReference type="ChEBI" id="CHEBI:30616"/>
    </ligand>
</feature>
<evidence type="ECO:0000256" key="12">
    <source>
        <dbReference type="SAM" id="Phobius"/>
    </source>
</evidence>
<comment type="function">
    <text evidence="8">Catalyzes the ATP-dependent amidation of deamido-NAD to form NAD. Uses ammonia as a nitrogen source.</text>
</comment>
<comment type="similarity">
    <text evidence="1 8 9">Belongs to the NAD synthetase family.</text>
</comment>
<dbReference type="InterPro" id="IPR022926">
    <property type="entry name" value="NH(3)-dep_NAD(+)_synth"/>
</dbReference>
<feature type="binding site" description="in other chain" evidence="8">
    <location>
        <position position="188"/>
    </location>
    <ligand>
        <name>deamido-NAD(+)</name>
        <dbReference type="ChEBI" id="CHEBI:58437"/>
        <note>ligand shared between two neighboring subunits</note>
    </ligand>
</feature>
<name>A0A7C5Y9W0_9BACT</name>
<keyword evidence="2 8" id="KW-0436">Ligase</keyword>
<evidence type="ECO:0000256" key="6">
    <source>
        <dbReference type="ARBA" id="ARBA00022842"/>
    </source>
</evidence>
<proteinExistence type="inferred from homology"/>
<dbReference type="GO" id="GO:0008795">
    <property type="term" value="F:NAD+ synthase activity"/>
    <property type="evidence" value="ECO:0007669"/>
    <property type="project" value="UniProtKB-UniRule"/>
</dbReference>
<dbReference type="SUPFAM" id="SSF52402">
    <property type="entry name" value="Adenine nucleotide alpha hydrolases-like"/>
    <property type="match status" value="1"/>
</dbReference>
<comment type="caution">
    <text evidence="14">The sequence shown here is derived from an EMBL/GenBank/DDBJ whole genome shotgun (WGS) entry which is preliminary data.</text>
</comment>
<keyword evidence="5 8" id="KW-0067">ATP-binding</keyword>
<feature type="binding site" description="in other chain" evidence="8">
    <location>
        <position position="155"/>
    </location>
    <ligand>
        <name>deamido-NAD(+)</name>
        <dbReference type="ChEBI" id="CHEBI:58437"/>
        <note>ligand shared between two neighboring subunits</note>
    </ligand>
</feature>
<dbReference type="CDD" id="cd00553">
    <property type="entry name" value="NAD_synthase"/>
    <property type="match status" value="1"/>
</dbReference>
<keyword evidence="12" id="KW-1133">Transmembrane helix</keyword>
<evidence type="ECO:0000259" key="13">
    <source>
        <dbReference type="Pfam" id="PF02540"/>
    </source>
</evidence>
<dbReference type="GO" id="GO:0003952">
    <property type="term" value="F:NAD+ synthase (glutamine-hydrolyzing) activity"/>
    <property type="evidence" value="ECO:0007669"/>
    <property type="project" value="InterPro"/>
</dbReference>
<reference evidence="14" key="1">
    <citation type="journal article" date="2020" name="mSystems">
        <title>Genome- and Community-Level Interaction Insights into Carbon Utilization and Element Cycling Functions of Hydrothermarchaeota in Hydrothermal Sediment.</title>
        <authorList>
            <person name="Zhou Z."/>
            <person name="Liu Y."/>
            <person name="Xu W."/>
            <person name="Pan J."/>
            <person name="Luo Z.H."/>
            <person name="Li M."/>
        </authorList>
    </citation>
    <scope>NUCLEOTIDE SEQUENCE [LARGE SCALE GENOMIC DNA]</scope>
    <source>
        <strain evidence="14">SpSt-1088</strain>
    </source>
</reference>
<dbReference type="InterPro" id="IPR003694">
    <property type="entry name" value="NAD_synthase"/>
</dbReference>
<protein>
    <recommendedName>
        <fullName evidence="8 10">NH(3)-dependent NAD(+) synthetase</fullName>
        <ecNumber evidence="8 10">6.3.1.5</ecNumber>
    </recommendedName>
</protein>
<dbReference type="UniPathway" id="UPA00253">
    <property type="reaction ID" value="UER00333"/>
</dbReference>
<comment type="pathway">
    <text evidence="8 11">Cofactor biosynthesis; NAD(+) biosynthesis; NAD(+) from deamido-NAD(+) (ammonia route): step 1/1.</text>
</comment>
<evidence type="ECO:0000256" key="7">
    <source>
        <dbReference type="ARBA" id="ARBA00023027"/>
    </source>
</evidence>
<evidence type="ECO:0000256" key="9">
    <source>
        <dbReference type="RuleBase" id="RU003811"/>
    </source>
</evidence>
<keyword evidence="12" id="KW-0472">Membrane</keyword>
<dbReference type="GO" id="GO:0005524">
    <property type="term" value="F:ATP binding"/>
    <property type="evidence" value="ECO:0007669"/>
    <property type="project" value="UniProtKB-UniRule"/>
</dbReference>
<evidence type="ECO:0000256" key="1">
    <source>
        <dbReference type="ARBA" id="ARBA00005859"/>
    </source>
</evidence>
<feature type="binding site" evidence="8">
    <location>
        <position position="180"/>
    </location>
    <ligand>
        <name>Mg(2+)</name>
        <dbReference type="ChEBI" id="CHEBI:18420"/>
    </ligand>
</feature>
<evidence type="ECO:0000256" key="4">
    <source>
        <dbReference type="ARBA" id="ARBA00022741"/>
    </source>
</evidence>
<feature type="binding site" evidence="8">
    <location>
        <begin position="35"/>
        <end position="42"/>
    </location>
    <ligand>
        <name>ATP</name>
        <dbReference type="ChEBI" id="CHEBI:30616"/>
    </ligand>
</feature>
<evidence type="ECO:0000256" key="11">
    <source>
        <dbReference type="RuleBase" id="RU004252"/>
    </source>
</evidence>
<keyword evidence="6 8" id="KW-0460">Magnesium</keyword>
<dbReference type="GO" id="GO:0005737">
    <property type="term" value="C:cytoplasm"/>
    <property type="evidence" value="ECO:0007669"/>
    <property type="project" value="InterPro"/>
</dbReference>
<keyword evidence="12" id="KW-0812">Transmembrane</keyword>
<dbReference type="GO" id="GO:0046872">
    <property type="term" value="F:metal ion binding"/>
    <property type="evidence" value="ECO:0007669"/>
    <property type="project" value="UniProtKB-KW"/>
</dbReference>
<evidence type="ECO:0000313" key="14">
    <source>
        <dbReference type="EMBL" id="HHR33673.1"/>
    </source>
</evidence>
<feature type="binding site" evidence="8">
    <location>
        <position position="204"/>
    </location>
    <ligand>
        <name>ATP</name>
        <dbReference type="ChEBI" id="CHEBI:30616"/>
    </ligand>
</feature>
<feature type="binding site" evidence="8">
    <location>
        <position position="195"/>
    </location>
    <ligand>
        <name>deamido-NAD(+)</name>
        <dbReference type="ChEBI" id="CHEBI:58437"/>
        <note>ligand shared between two neighboring subunits</note>
    </ligand>
</feature>
<comment type="subunit">
    <text evidence="8">Homodimer.</text>
</comment>
<feature type="binding site" evidence="8">
    <location>
        <position position="175"/>
    </location>
    <ligand>
        <name>ATP</name>
        <dbReference type="ChEBI" id="CHEBI:30616"/>
    </ligand>
</feature>
<feature type="domain" description="NAD/GMP synthase" evidence="13">
    <location>
        <begin position="145"/>
        <end position="267"/>
    </location>
</feature>
<dbReference type="PANTHER" id="PTHR23090">
    <property type="entry name" value="NH 3 /GLUTAMINE-DEPENDENT NAD + SYNTHETASE"/>
    <property type="match status" value="1"/>
</dbReference>
<comment type="caution">
    <text evidence="8">Lacks conserved residue(s) required for the propagation of feature annotation.</text>
</comment>
<dbReference type="InterPro" id="IPR014729">
    <property type="entry name" value="Rossmann-like_a/b/a_fold"/>
</dbReference>
<evidence type="ECO:0000256" key="2">
    <source>
        <dbReference type="ARBA" id="ARBA00022598"/>
    </source>
</evidence>
<dbReference type="GO" id="GO:0009435">
    <property type="term" value="P:NAD+ biosynthetic process"/>
    <property type="evidence" value="ECO:0007669"/>
    <property type="project" value="UniProtKB-UniRule"/>
</dbReference>
<evidence type="ECO:0000256" key="10">
    <source>
        <dbReference type="RuleBase" id="RU003812"/>
    </source>
</evidence>